<dbReference type="KEGG" id="aamb:D1866_05415"/>
<accession>A0A650CUI9</accession>
<organism evidence="2 3">
    <name type="scientific">Acidianus ambivalens</name>
    <name type="common">Desulfurolobus ambivalens</name>
    <dbReference type="NCBI Taxonomy" id="2283"/>
    <lineage>
        <taxon>Archaea</taxon>
        <taxon>Thermoproteota</taxon>
        <taxon>Thermoprotei</taxon>
        <taxon>Sulfolobales</taxon>
        <taxon>Sulfolobaceae</taxon>
        <taxon>Acidianus</taxon>
    </lineage>
</organism>
<evidence type="ECO:0000313" key="2">
    <source>
        <dbReference type="EMBL" id="QGR21486.1"/>
    </source>
</evidence>
<evidence type="ECO:0000313" key="4">
    <source>
        <dbReference type="Proteomes" id="UP000474054"/>
    </source>
</evidence>
<dbReference type="Proteomes" id="UP000474054">
    <property type="component" value="Unassembled WGS sequence"/>
</dbReference>
<keyword evidence="3" id="KW-1185">Reference proteome</keyword>
<reference evidence="2 3" key="2">
    <citation type="submission" date="2019-10" db="EMBL/GenBank/DDBJ databases">
        <title>Genome Sequences from Six Type Strain Members of the Archaeal Family Sulfolobaceae: Acidianus ambivalens, Acidianus infernus, Metallosphaera prunae, Stygiolobus azoricus, Sulfolobus metallicus, and Sulfurisphaera ohwakuensis.</title>
        <authorList>
            <person name="Counts J.A."/>
            <person name="Kelly R.M."/>
        </authorList>
    </citation>
    <scope>NUCLEOTIDE SEQUENCE [LARGE SCALE GENOMIC DNA]</scope>
    <source>
        <strain evidence="2 3">LEI 10</strain>
    </source>
</reference>
<protein>
    <submittedName>
        <fullName evidence="2">Uncharacterized protein</fullName>
    </submittedName>
</protein>
<gene>
    <name evidence="2" type="ORF">D1866_05415</name>
    <name evidence="1" type="ORF">GFB69_09410</name>
</gene>
<evidence type="ECO:0000313" key="3">
    <source>
        <dbReference type="Proteomes" id="UP000426328"/>
    </source>
</evidence>
<dbReference type="EMBL" id="CP045482">
    <property type="protein sequence ID" value="QGR21486.1"/>
    <property type="molecule type" value="Genomic_DNA"/>
</dbReference>
<reference evidence="1 4" key="1">
    <citation type="submission" date="2019-10" db="EMBL/GenBank/DDBJ databases">
        <title>Comparative genomics of sulfur disproportionating microorganisms.</title>
        <authorList>
            <person name="Ward L.M."/>
            <person name="Bertran E."/>
            <person name="Johnston D."/>
        </authorList>
    </citation>
    <scope>NUCLEOTIDE SEQUENCE [LARGE SCALE GENOMIC DNA]</scope>
    <source>
        <strain evidence="1 4">DSM 3772</strain>
    </source>
</reference>
<dbReference type="Proteomes" id="UP000426328">
    <property type="component" value="Chromosome"/>
</dbReference>
<name>A0A650CUI9_ACIAM</name>
<proteinExistence type="predicted"/>
<evidence type="ECO:0000313" key="1">
    <source>
        <dbReference type="EMBL" id="MQL55954.1"/>
    </source>
</evidence>
<sequence length="499" mass="54888">MKKYVILSLAVIVVGIIFASELFPIANIIYTSLFPGHDITLIIAGKRGLIRGFKICAYMFYPTPQGTKFIKVFNSSSCTISIPLKNLLTPAKAWYSLYSYHIMPSLLGAVIHVKQCGNKVKIITQPFAITINVSNVINCKGFTYTIMFNNPIVKTIEVKPECTTTVTYTQKCLITPEGCGAIVVTPHILGWYPNSSSCKPIAIATFVGPSEIRCYVAHMCAIIASESSSNDYVGFYISQPNLKYNPIRVTVPGPSITLDDVNFQVKSSANYCIHKADYCNAFQIYIKGQVAWVNWTVCYENPRDYFHPFQIICYYYQVMLTRIVACKNGCAVAPKLYVYATHINICCSRSGGGGGGPCRPKLESNLASNLSTYFPAPVNFTNLVKLACLSYCKGYSNNSLDLGHIYYSFGIGINVGALIAIASAYDPDLAPLVAPLSTVNIAVGWESSTSEVSLITWNILNQYPGANLAFYYSNLTAEYCINGGLYQLPTGVFIANYTY</sequence>
<dbReference type="EMBL" id="WHYS01000002">
    <property type="protein sequence ID" value="MQL55954.1"/>
    <property type="molecule type" value="Genomic_DNA"/>
</dbReference>
<dbReference type="GeneID" id="42779153"/>
<dbReference type="RefSeq" id="WP_152942216.1">
    <property type="nucleotide sequence ID" value="NZ_CP045482.1"/>
</dbReference>
<dbReference type="AlphaFoldDB" id="A0A650CUI9"/>